<evidence type="ECO:0000313" key="1">
    <source>
        <dbReference type="EMBL" id="KAJ8106315.1"/>
    </source>
</evidence>
<gene>
    <name evidence="1" type="ORF">OPT61_g9617</name>
</gene>
<proteinExistence type="predicted"/>
<comment type="caution">
    <text evidence="1">The sequence shown here is derived from an EMBL/GenBank/DDBJ whole genome shotgun (WGS) entry which is preliminary data.</text>
</comment>
<evidence type="ECO:0000313" key="2">
    <source>
        <dbReference type="Proteomes" id="UP001153331"/>
    </source>
</evidence>
<dbReference type="Proteomes" id="UP001153331">
    <property type="component" value="Unassembled WGS sequence"/>
</dbReference>
<name>A0ACC2HTG7_9PLEO</name>
<reference evidence="1" key="1">
    <citation type="submission" date="2022-11" db="EMBL/GenBank/DDBJ databases">
        <title>Genome Sequence of Boeremia exigua.</title>
        <authorList>
            <person name="Buettner E."/>
        </authorList>
    </citation>
    <scope>NUCLEOTIDE SEQUENCE</scope>
    <source>
        <strain evidence="1">CU02</strain>
    </source>
</reference>
<sequence length="263" mass="28890">MPHHAPAPGGDPPPNGEKMPPTSRPAGKEVKVRKAVKAQRVCLPFPSGMVWYGMVWWTCERTPLTLGLWLICFAGSFESCFASSSQAQVHSQARSQSPSGARNSILILDSDLERKADLKLQRNSPSSSFASASPSASARPTSSSSSTASSSFASRQRTQARLQAQAQLDPLPCPPSCPQPRLEAQAQVQLQARSPPPPHAPRSRPLISKLERKADLKLILRLYRLLFCVRILLLFRVLASKLDSNSIFKRNSLLNLKLILHIR</sequence>
<protein>
    <submittedName>
        <fullName evidence="1">Uncharacterized protein</fullName>
    </submittedName>
</protein>
<accession>A0ACC2HTG7</accession>
<organism evidence="1 2">
    <name type="scientific">Boeremia exigua</name>
    <dbReference type="NCBI Taxonomy" id="749465"/>
    <lineage>
        <taxon>Eukaryota</taxon>
        <taxon>Fungi</taxon>
        <taxon>Dikarya</taxon>
        <taxon>Ascomycota</taxon>
        <taxon>Pezizomycotina</taxon>
        <taxon>Dothideomycetes</taxon>
        <taxon>Pleosporomycetidae</taxon>
        <taxon>Pleosporales</taxon>
        <taxon>Pleosporineae</taxon>
        <taxon>Didymellaceae</taxon>
        <taxon>Boeremia</taxon>
    </lineage>
</organism>
<keyword evidence="2" id="KW-1185">Reference proteome</keyword>
<dbReference type="EMBL" id="JAPHNI010001205">
    <property type="protein sequence ID" value="KAJ8106315.1"/>
    <property type="molecule type" value="Genomic_DNA"/>
</dbReference>